<dbReference type="eggNOG" id="ENOG50331W9">
    <property type="taxonomic scope" value="Bacteria"/>
</dbReference>
<feature type="transmembrane region" description="Helical" evidence="1">
    <location>
        <begin position="26"/>
        <end position="46"/>
    </location>
</feature>
<dbReference type="AlphaFoldDB" id="E6WRA1"/>
<evidence type="ECO:0000313" key="2">
    <source>
        <dbReference type="EMBL" id="ADV26559.1"/>
    </source>
</evidence>
<keyword evidence="3" id="KW-1185">Reference proteome</keyword>
<dbReference type="EMBL" id="CP002446">
    <property type="protein sequence ID" value="ADV26559.1"/>
    <property type="molecule type" value="Genomic_DNA"/>
</dbReference>
<organism evidence="2 3">
    <name type="scientific">Pseudoxanthomonas suwonensis (strain 11-1)</name>
    <dbReference type="NCBI Taxonomy" id="743721"/>
    <lineage>
        <taxon>Bacteria</taxon>
        <taxon>Pseudomonadati</taxon>
        <taxon>Pseudomonadota</taxon>
        <taxon>Gammaproteobacteria</taxon>
        <taxon>Lysobacterales</taxon>
        <taxon>Lysobacteraceae</taxon>
        <taxon>Pseudoxanthomonas</taxon>
    </lineage>
</organism>
<dbReference type="Pfam" id="PF14316">
    <property type="entry name" value="DUF4381"/>
    <property type="match status" value="1"/>
</dbReference>
<evidence type="ECO:0000256" key="1">
    <source>
        <dbReference type="SAM" id="Phobius"/>
    </source>
</evidence>
<dbReference type="RefSeq" id="WP_013534389.1">
    <property type="nucleotide sequence ID" value="NC_014924.1"/>
</dbReference>
<dbReference type="STRING" id="743721.Psesu_0706"/>
<dbReference type="OrthoDB" id="283083at2"/>
<dbReference type="KEGG" id="psu:Psesu_0706"/>
<dbReference type="HOGENOM" id="CLU_113195_0_2_6"/>
<keyword evidence="1" id="KW-0472">Membrane</keyword>
<evidence type="ECO:0008006" key="4">
    <source>
        <dbReference type="Google" id="ProtNLM"/>
    </source>
</evidence>
<keyword evidence="1" id="KW-1133">Transmembrane helix</keyword>
<sequence>MDPAQLPLRDVHLPPGPSWWPPAPGWWWLAGAVLLVVLAALLWMNWRAHRRARWIRWFMQQAATGTPEQRLAAVSALLRRAARRASPGSELLQGEEWLRFLDGPGTRAFSAGPGRLLLDGAFRPRVDVAAVEEVAALAQARFLELMEGRRGRA</sequence>
<evidence type="ECO:0000313" key="3">
    <source>
        <dbReference type="Proteomes" id="UP000008632"/>
    </source>
</evidence>
<dbReference type="Proteomes" id="UP000008632">
    <property type="component" value="Chromosome"/>
</dbReference>
<dbReference type="InterPro" id="IPR025489">
    <property type="entry name" value="DUF4381"/>
</dbReference>
<reference evidence="2 3" key="1">
    <citation type="submission" date="2011-01" db="EMBL/GenBank/DDBJ databases">
        <title>Complete sequence of Pseudoxanthomonas suwonensis 11-1.</title>
        <authorList>
            <consortium name="US DOE Joint Genome Institute"/>
            <person name="Lucas S."/>
            <person name="Copeland A."/>
            <person name="Lapidus A."/>
            <person name="Cheng J.-F."/>
            <person name="Goodwin L."/>
            <person name="Pitluck S."/>
            <person name="Teshima H."/>
            <person name="Detter J.C."/>
            <person name="Han C."/>
            <person name="Tapia R."/>
            <person name="Land M."/>
            <person name="Hauser L."/>
            <person name="Kyrpides N."/>
            <person name="Ivanova N."/>
            <person name="Ovchinnikova G."/>
            <person name="Siebers A.K."/>
            <person name="Allgaier M."/>
            <person name="Thelen M.P."/>
            <person name="Hugenholtz P."/>
            <person name="Gladden J."/>
            <person name="Woyke T."/>
        </authorList>
    </citation>
    <scope>NUCLEOTIDE SEQUENCE [LARGE SCALE GENOMIC DNA]</scope>
    <source>
        <strain evidence="3">11-1</strain>
    </source>
</reference>
<gene>
    <name evidence="2" type="ordered locus">Psesu_0706</name>
</gene>
<keyword evidence="1" id="KW-0812">Transmembrane</keyword>
<name>E6WRA1_PSEUU</name>
<accession>E6WRA1</accession>
<protein>
    <recommendedName>
        <fullName evidence="4">DUF4381 domain-containing protein</fullName>
    </recommendedName>
</protein>
<proteinExistence type="predicted"/>